<dbReference type="InterPro" id="IPR001054">
    <property type="entry name" value="A/G_cyclase"/>
</dbReference>
<sequence>MPEPTRKLAAIVFTDIVGFTKLTADNQQKASDLLDIQRNEIKPIVESHNGQWIKEMGDGLILTFDTITNAVKCSIKIQEKAKTINDLDLRIGIHLGEILEKEGDIIGDDVNVAARIEPFAAPGGIAISNKVNDALIREADFTTKYLGKPKLKGVGQEVKV</sequence>
<dbReference type="InterPro" id="IPR050697">
    <property type="entry name" value="Adenylyl/Guanylyl_Cyclase_3/4"/>
</dbReference>
<feature type="domain" description="Guanylate cyclase" evidence="1">
    <location>
        <begin position="10"/>
        <end position="117"/>
    </location>
</feature>
<organism evidence="2">
    <name type="scientific">marine metagenome</name>
    <dbReference type="NCBI Taxonomy" id="408172"/>
    <lineage>
        <taxon>unclassified sequences</taxon>
        <taxon>metagenomes</taxon>
        <taxon>ecological metagenomes</taxon>
    </lineage>
</organism>
<dbReference type="SMART" id="SM00044">
    <property type="entry name" value="CYCc"/>
    <property type="match status" value="1"/>
</dbReference>
<dbReference type="InterPro" id="IPR029787">
    <property type="entry name" value="Nucleotide_cyclase"/>
</dbReference>
<feature type="non-terminal residue" evidence="2">
    <location>
        <position position="160"/>
    </location>
</feature>
<reference evidence="2" key="1">
    <citation type="submission" date="2018-05" db="EMBL/GenBank/DDBJ databases">
        <authorList>
            <person name="Lanie J.A."/>
            <person name="Ng W.-L."/>
            <person name="Kazmierczak K.M."/>
            <person name="Andrzejewski T.M."/>
            <person name="Davidsen T.M."/>
            <person name="Wayne K.J."/>
            <person name="Tettelin H."/>
            <person name="Glass J.I."/>
            <person name="Rusch D."/>
            <person name="Podicherti R."/>
            <person name="Tsui H.-C.T."/>
            <person name="Winkler M.E."/>
        </authorList>
    </citation>
    <scope>NUCLEOTIDE SEQUENCE</scope>
</reference>
<dbReference type="EMBL" id="UINC01022098">
    <property type="protein sequence ID" value="SVA91022.1"/>
    <property type="molecule type" value="Genomic_DNA"/>
</dbReference>
<gene>
    <name evidence="2" type="ORF">METZ01_LOCUS143876</name>
</gene>
<dbReference type="PANTHER" id="PTHR43081">
    <property type="entry name" value="ADENYLATE CYCLASE, TERMINAL-DIFFERENTIATION SPECIFIC-RELATED"/>
    <property type="match status" value="1"/>
</dbReference>
<proteinExistence type="predicted"/>
<dbReference type="Pfam" id="PF00211">
    <property type="entry name" value="Guanylate_cyc"/>
    <property type="match status" value="1"/>
</dbReference>
<dbReference type="PANTHER" id="PTHR43081:SF19">
    <property type="entry name" value="PH-SENSITIVE ADENYLATE CYCLASE RV1264"/>
    <property type="match status" value="1"/>
</dbReference>
<name>A0A381ZQ61_9ZZZZ</name>
<dbReference type="Gene3D" id="3.30.70.1230">
    <property type="entry name" value="Nucleotide cyclase"/>
    <property type="match status" value="1"/>
</dbReference>
<dbReference type="GO" id="GO:0006171">
    <property type="term" value="P:cAMP biosynthetic process"/>
    <property type="evidence" value="ECO:0007669"/>
    <property type="project" value="TreeGrafter"/>
</dbReference>
<accession>A0A381ZQ61</accession>
<evidence type="ECO:0000259" key="1">
    <source>
        <dbReference type="PROSITE" id="PS50125"/>
    </source>
</evidence>
<dbReference type="PROSITE" id="PS50125">
    <property type="entry name" value="GUANYLATE_CYCLASE_2"/>
    <property type="match status" value="1"/>
</dbReference>
<dbReference type="AlphaFoldDB" id="A0A381ZQ61"/>
<protein>
    <recommendedName>
        <fullName evidence="1">Guanylate cyclase domain-containing protein</fullName>
    </recommendedName>
</protein>
<dbReference type="SUPFAM" id="SSF55073">
    <property type="entry name" value="Nucleotide cyclase"/>
    <property type="match status" value="1"/>
</dbReference>
<dbReference type="GO" id="GO:0035556">
    <property type="term" value="P:intracellular signal transduction"/>
    <property type="evidence" value="ECO:0007669"/>
    <property type="project" value="InterPro"/>
</dbReference>
<dbReference type="CDD" id="cd07302">
    <property type="entry name" value="CHD"/>
    <property type="match status" value="1"/>
</dbReference>
<evidence type="ECO:0000313" key="2">
    <source>
        <dbReference type="EMBL" id="SVA91022.1"/>
    </source>
</evidence>